<sequence length="62" mass="7279">MQEYARTYKIEGTTVHIVAPAPKSKEEIDRILKDYHQAGWEIIMELMEKSKKSCNFSKAFMK</sequence>
<dbReference type="STRING" id="1424294.Gferi_27065"/>
<protein>
    <submittedName>
        <fullName evidence="1">Uncharacterized protein</fullName>
    </submittedName>
</protein>
<dbReference type="AlphaFoldDB" id="A0A1D8GPN5"/>
<keyword evidence="2" id="KW-1185">Reference proteome</keyword>
<accession>A0A1D8GPN5</accession>
<organism evidence="1 2">
    <name type="scientific">Geosporobacter ferrireducens</name>
    <dbReference type="NCBI Taxonomy" id="1424294"/>
    <lineage>
        <taxon>Bacteria</taxon>
        <taxon>Bacillati</taxon>
        <taxon>Bacillota</taxon>
        <taxon>Clostridia</taxon>
        <taxon>Peptostreptococcales</taxon>
        <taxon>Thermotaleaceae</taxon>
        <taxon>Geosporobacter</taxon>
    </lineage>
</organism>
<proteinExistence type="predicted"/>
<dbReference type="OrthoDB" id="2931934at2"/>
<reference evidence="1 2" key="1">
    <citation type="submission" date="2016-09" db="EMBL/GenBank/DDBJ databases">
        <title>Genomic analysis reveals versatility of anaerobic energy metabolism of Geosporobacter ferrireducens IRF9 of phylum Firmicutes.</title>
        <authorList>
            <person name="Kim S.-J."/>
        </authorList>
    </citation>
    <scope>NUCLEOTIDE SEQUENCE [LARGE SCALE GENOMIC DNA]</scope>
    <source>
        <strain evidence="1 2">IRF9</strain>
    </source>
</reference>
<evidence type="ECO:0000313" key="2">
    <source>
        <dbReference type="Proteomes" id="UP000095743"/>
    </source>
</evidence>
<dbReference type="KEGG" id="gfe:Gferi_27065"/>
<gene>
    <name evidence="1" type="ORF">Gferi_27065</name>
</gene>
<dbReference type="EMBL" id="CP017269">
    <property type="protein sequence ID" value="AOT72896.1"/>
    <property type="molecule type" value="Genomic_DNA"/>
</dbReference>
<dbReference type="Proteomes" id="UP000095743">
    <property type="component" value="Chromosome"/>
</dbReference>
<evidence type="ECO:0000313" key="1">
    <source>
        <dbReference type="EMBL" id="AOT72896.1"/>
    </source>
</evidence>
<name>A0A1D8GPN5_9FIRM</name>
<dbReference type="RefSeq" id="WP_069981205.1">
    <property type="nucleotide sequence ID" value="NZ_CP017269.1"/>
</dbReference>